<feature type="region of interest" description="Disordered" evidence="1">
    <location>
        <begin position="1"/>
        <end position="57"/>
    </location>
</feature>
<evidence type="ECO:0000313" key="3">
    <source>
        <dbReference type="Proteomes" id="UP000438167"/>
    </source>
</evidence>
<dbReference type="KEGG" id="vg:55815336"/>
<organism evidence="2 3">
    <name type="scientific">Arthrobacter phage DrYang</name>
    <dbReference type="NCBI Taxonomy" id="2686080"/>
    <lineage>
        <taxon>Viruses</taxon>
        <taxon>Duplodnaviria</taxon>
        <taxon>Heunggongvirae</taxon>
        <taxon>Uroviricota</taxon>
        <taxon>Caudoviricetes</taxon>
        <taxon>Klausavirus</taxon>
        <taxon>Klausavirus dryang</taxon>
    </lineage>
</organism>
<name>A0A6B9JKJ1_9CAUD</name>
<gene>
    <name evidence="2" type="primary">8</name>
    <name evidence="2" type="ORF">SEA_DRYANG_8</name>
</gene>
<dbReference type="GeneID" id="55815336"/>
<dbReference type="Proteomes" id="UP000438167">
    <property type="component" value="Segment"/>
</dbReference>
<accession>A0A6B9JKJ1</accession>
<proteinExistence type="predicted"/>
<dbReference type="EMBL" id="MN703411">
    <property type="protein sequence ID" value="QGZ17107.1"/>
    <property type="molecule type" value="Genomic_DNA"/>
</dbReference>
<evidence type="ECO:0000256" key="1">
    <source>
        <dbReference type="SAM" id="MobiDB-lite"/>
    </source>
</evidence>
<dbReference type="RefSeq" id="YP_009885930.1">
    <property type="nucleotide sequence ID" value="NC_049489.1"/>
</dbReference>
<sequence length="152" mass="15681">MPVRRDSNGRFAGSGGGSKRASRAAKKMGAVKPRSSSTGQNAGAALSKVAGKGRVGQTASKIVRTQGAANKAAPANFDRAARDQAMAKRMNMNKKAGLAGAASKKASLTRSPDKLKGGLKKAAAVAGRDGIKAEGLRATTDSRAYRRKRSRK</sequence>
<evidence type="ECO:0000313" key="2">
    <source>
        <dbReference type="EMBL" id="QGZ17107.1"/>
    </source>
</evidence>
<feature type="region of interest" description="Disordered" evidence="1">
    <location>
        <begin position="92"/>
        <end position="152"/>
    </location>
</feature>
<keyword evidence="3" id="KW-1185">Reference proteome</keyword>
<reference evidence="2 3" key="1">
    <citation type="submission" date="2019-11" db="EMBL/GenBank/DDBJ databases">
        <authorList>
            <person name="Donovan J."/>
            <person name="Schaffer R."/>
            <person name="Bae M.S."/>
            <person name="Gitobu P.N."/>
            <person name="Guan P."/>
            <person name="Olavarrieta M.P."/>
            <person name="Perez Cortez K."/>
            <person name="Tozier F.G."/>
            <person name="Vasilopoulos H."/>
            <person name="Zhang S."/>
            <person name="Kapinos A."/>
            <person name="Freise A.C."/>
            <person name="Moberg-Parker J."/>
            <person name="Garlena R.A."/>
            <person name="Russell D.A."/>
            <person name="Pope W.H."/>
            <person name="Jacobs-Sera D."/>
            <person name="Hatfull G.F."/>
        </authorList>
    </citation>
    <scope>NUCLEOTIDE SEQUENCE [LARGE SCALE GENOMIC DNA]</scope>
</reference>
<feature type="compositionally biased region" description="Low complexity" evidence="1">
    <location>
        <begin position="94"/>
        <end position="108"/>
    </location>
</feature>
<protein>
    <submittedName>
        <fullName evidence="2">Uncharacterized protein</fullName>
    </submittedName>
</protein>